<dbReference type="PANTHER" id="PTHR13720:SF13">
    <property type="entry name" value="CILIA- AND FLAGELLA-ASSOCIATED PROTEIN 251"/>
    <property type="match status" value="1"/>
</dbReference>
<sequence>MSDTEGKNKDSSTSCKPETQLTEEQSSEAAGEEEEGQSMSSCKGVGNVPTPPDQSKLHGQSQVYTATKDTLFSNETSHPAMHALSLERVFGMNPALPVFSLQDHSQLVFLYAAAHVGIIFSHTSNSQHILQGHSSPISCMCASENRRWIATGDSGSRSTVIIWDSYSGIPVNTLFDCHLASGVAAVVFSSDTKYLATLGKAGSQSVCIWDWTSDAQKPLCCSELSPKHGFQEYILFNPNDSTQLLSGSKSHLLIYSWANGSLQYFALKLRKFTTAADPSVFTQPSPEYGKSVGLADMPLSRSVFHWKKPQVLKAIDDCVVMCDIGEDLIEKQHLSIDKVKTVRVQQEPITVLATTDCYVVTGDIQGHVKFYDDHFQIVSWYNNFNMDPVVSISFSKDAPIEGNQEDCTLEANPLVIRNFIISTINSKVVHVNTQSGVAQTLLQDDYEPLHAVACHPYNTAVALGNQRGVLKLWDYNSKVIIGNKVFEKEKLIQCVTFDPKGLYLAVGFKTGAVYILDACTLQNNPKGGFHCTTDSIHLISFSPDSQYLATADAGKAVTVFRSQRDKGSSPRWTYLGRYCSHYKPIKDLLFGLHLDSNLPRLLSLGSDRLLVEYDLENSDGNKLLILSSERIEQSAVPCCMVWYPPCSTEQFLLVASDQYKMKLFNSTTNMCRKTLLGPTYGSPIKQMVVLPKSKEPERNSYHLAFITEDKLGLQMLPLDGNPYKSNALICHPTGVSALVCSCDGKFVFTAGGSECCAMSWKVNLDVLDAMAAMGGKDMAPFYSLLEGGRDGRFYREMEDFFYYCQIRHQGADVMKRPEISTKILLSEVPYLMSALGHFPTEQEIEDIHNEVKFSRYAETGKYVTDIDLEEFIKLYINHRPAFGISIDELVQAFHVLGEKDSTGQPVLPKNDVLGLLQARGERMTEEEVAECFATLMGANEEKVEEEEETPCEEYSLVCLIPDEISVETFTGHILGLPLPKEQRDSTSPPE</sequence>
<dbReference type="Gene3D" id="1.10.238.10">
    <property type="entry name" value="EF-hand"/>
    <property type="match status" value="1"/>
</dbReference>
<name>A0A3Q2NQ52_FUNHE</name>
<protein>
    <recommendedName>
        <fullName evidence="5">Cilia- and flagella-associated protein 251</fullName>
    </recommendedName>
</protein>
<accession>A0A3Q2NQ52</accession>
<proteinExistence type="predicted"/>
<dbReference type="Gene3D" id="2.130.10.10">
    <property type="entry name" value="YVTN repeat-like/Quinoprotein amine dehydrogenase"/>
    <property type="match status" value="2"/>
</dbReference>
<evidence type="ECO:0000313" key="8">
    <source>
        <dbReference type="Proteomes" id="UP000265000"/>
    </source>
</evidence>
<keyword evidence="4" id="KW-0966">Cell projection</keyword>
<dbReference type="InterPro" id="IPR015943">
    <property type="entry name" value="WD40/YVTN_repeat-like_dom_sf"/>
</dbReference>
<keyword evidence="3" id="KW-0677">Repeat</keyword>
<evidence type="ECO:0000313" key="7">
    <source>
        <dbReference type="Ensembl" id="ENSFHEP00000001115.1"/>
    </source>
</evidence>
<reference evidence="7" key="2">
    <citation type="submission" date="2025-09" db="UniProtKB">
        <authorList>
            <consortium name="Ensembl"/>
        </authorList>
    </citation>
    <scope>IDENTIFICATION</scope>
</reference>
<feature type="compositionally biased region" description="Basic and acidic residues" evidence="6">
    <location>
        <begin position="1"/>
        <end position="10"/>
    </location>
</feature>
<keyword evidence="8" id="KW-1185">Reference proteome</keyword>
<reference evidence="7" key="1">
    <citation type="submission" date="2025-08" db="UniProtKB">
        <authorList>
            <consortium name="Ensembl"/>
        </authorList>
    </citation>
    <scope>IDENTIFICATION</scope>
</reference>
<dbReference type="InterPro" id="IPR001680">
    <property type="entry name" value="WD40_rpt"/>
</dbReference>
<evidence type="ECO:0000256" key="2">
    <source>
        <dbReference type="ARBA" id="ARBA00022574"/>
    </source>
</evidence>
<dbReference type="InterPro" id="IPR050630">
    <property type="entry name" value="WD_repeat_EMAP"/>
</dbReference>
<dbReference type="SUPFAM" id="SSF50978">
    <property type="entry name" value="WD40 repeat-like"/>
    <property type="match status" value="2"/>
</dbReference>
<dbReference type="STRING" id="8078.ENSFHEP00000001115"/>
<dbReference type="SUPFAM" id="SSF47473">
    <property type="entry name" value="EF-hand"/>
    <property type="match status" value="1"/>
</dbReference>
<dbReference type="Pfam" id="PF00400">
    <property type="entry name" value="WD40"/>
    <property type="match status" value="2"/>
</dbReference>
<dbReference type="InterPro" id="IPR011992">
    <property type="entry name" value="EF-hand-dom_pair"/>
</dbReference>
<comment type="subcellular location">
    <subcellularLocation>
        <location evidence="1">Cell projection</location>
        <location evidence="1">Cilium</location>
    </subcellularLocation>
</comment>
<dbReference type="GO" id="GO:0036126">
    <property type="term" value="C:sperm flagellum"/>
    <property type="evidence" value="ECO:0007669"/>
    <property type="project" value="TreeGrafter"/>
</dbReference>
<dbReference type="GO" id="GO:0002574">
    <property type="term" value="P:thrombocyte differentiation"/>
    <property type="evidence" value="ECO:0007669"/>
    <property type="project" value="Ensembl"/>
</dbReference>
<evidence type="ECO:0000256" key="3">
    <source>
        <dbReference type="ARBA" id="ARBA00022737"/>
    </source>
</evidence>
<dbReference type="InterPro" id="IPR036322">
    <property type="entry name" value="WD40_repeat_dom_sf"/>
</dbReference>
<evidence type="ECO:0000256" key="1">
    <source>
        <dbReference type="ARBA" id="ARBA00004138"/>
    </source>
</evidence>
<dbReference type="GeneTree" id="ENSGT00390000013370"/>
<evidence type="ECO:0000256" key="6">
    <source>
        <dbReference type="SAM" id="MobiDB-lite"/>
    </source>
</evidence>
<feature type="compositionally biased region" description="Polar residues" evidence="6">
    <location>
        <begin position="11"/>
        <end position="22"/>
    </location>
</feature>
<keyword evidence="2" id="KW-0853">WD repeat</keyword>
<evidence type="ECO:0000256" key="4">
    <source>
        <dbReference type="ARBA" id="ARBA00023273"/>
    </source>
</evidence>
<dbReference type="Proteomes" id="UP000265000">
    <property type="component" value="Unplaced"/>
</dbReference>
<dbReference type="GO" id="GO:0030223">
    <property type="term" value="P:neutrophil differentiation"/>
    <property type="evidence" value="ECO:0007669"/>
    <property type="project" value="Ensembl"/>
</dbReference>
<organism evidence="7 8">
    <name type="scientific">Fundulus heteroclitus</name>
    <name type="common">Killifish</name>
    <name type="synonym">Mummichog</name>
    <dbReference type="NCBI Taxonomy" id="8078"/>
    <lineage>
        <taxon>Eukaryota</taxon>
        <taxon>Metazoa</taxon>
        <taxon>Chordata</taxon>
        <taxon>Craniata</taxon>
        <taxon>Vertebrata</taxon>
        <taxon>Euteleostomi</taxon>
        <taxon>Actinopterygii</taxon>
        <taxon>Neopterygii</taxon>
        <taxon>Teleostei</taxon>
        <taxon>Neoteleostei</taxon>
        <taxon>Acanthomorphata</taxon>
        <taxon>Ovalentaria</taxon>
        <taxon>Atherinomorphae</taxon>
        <taxon>Cyprinodontiformes</taxon>
        <taxon>Fundulidae</taxon>
        <taxon>Fundulus</taxon>
    </lineage>
</organism>
<dbReference type="PANTHER" id="PTHR13720">
    <property type="entry name" value="WD-40 REPEAT PROTEIN"/>
    <property type="match status" value="1"/>
</dbReference>
<dbReference type="SMART" id="SM00320">
    <property type="entry name" value="WD40"/>
    <property type="match status" value="8"/>
</dbReference>
<dbReference type="AlphaFoldDB" id="A0A3Q2NQ52"/>
<evidence type="ECO:0000256" key="5">
    <source>
        <dbReference type="ARBA" id="ARBA00040994"/>
    </source>
</evidence>
<dbReference type="Ensembl" id="ENSFHET00000014416.1">
    <property type="protein sequence ID" value="ENSFHEP00000001115.1"/>
    <property type="gene ID" value="ENSFHEG00000001859.1"/>
</dbReference>
<feature type="region of interest" description="Disordered" evidence="6">
    <location>
        <begin position="1"/>
        <end position="61"/>
    </location>
</feature>